<sequence length="101" mass="10941">MVPMVAMSFLFTSESMPPIETISAYAAGSLLPSNNIGTEDFSITITNFSGLPMIVETAVVTSEKTGLVSTPSKLRLVMMCRQGMFLLLISKAEIKMGRFTL</sequence>
<dbReference type="AlphaFoldDB" id="A0AAQ3NDQ3"/>
<keyword evidence="2" id="KW-1185">Reference proteome</keyword>
<proteinExistence type="predicted"/>
<name>A0AAQ3NDQ3_VIGMU</name>
<evidence type="ECO:0000313" key="2">
    <source>
        <dbReference type="Proteomes" id="UP001374535"/>
    </source>
</evidence>
<gene>
    <name evidence="1" type="ORF">V8G54_021098</name>
</gene>
<organism evidence="1 2">
    <name type="scientific">Vigna mungo</name>
    <name type="common">Black gram</name>
    <name type="synonym">Phaseolus mungo</name>
    <dbReference type="NCBI Taxonomy" id="3915"/>
    <lineage>
        <taxon>Eukaryota</taxon>
        <taxon>Viridiplantae</taxon>
        <taxon>Streptophyta</taxon>
        <taxon>Embryophyta</taxon>
        <taxon>Tracheophyta</taxon>
        <taxon>Spermatophyta</taxon>
        <taxon>Magnoliopsida</taxon>
        <taxon>eudicotyledons</taxon>
        <taxon>Gunneridae</taxon>
        <taxon>Pentapetalae</taxon>
        <taxon>rosids</taxon>
        <taxon>fabids</taxon>
        <taxon>Fabales</taxon>
        <taxon>Fabaceae</taxon>
        <taxon>Papilionoideae</taxon>
        <taxon>50 kb inversion clade</taxon>
        <taxon>NPAAA clade</taxon>
        <taxon>indigoferoid/millettioid clade</taxon>
        <taxon>Phaseoleae</taxon>
        <taxon>Vigna</taxon>
    </lineage>
</organism>
<evidence type="ECO:0000313" key="1">
    <source>
        <dbReference type="EMBL" id="WVZ07752.1"/>
    </source>
</evidence>
<accession>A0AAQ3NDQ3</accession>
<reference evidence="1 2" key="1">
    <citation type="journal article" date="2023" name="Life. Sci Alliance">
        <title>Evolutionary insights into 3D genome organization and epigenetic landscape of Vigna mungo.</title>
        <authorList>
            <person name="Junaid A."/>
            <person name="Singh B."/>
            <person name="Bhatia S."/>
        </authorList>
    </citation>
    <scope>NUCLEOTIDE SEQUENCE [LARGE SCALE GENOMIC DNA]</scope>
    <source>
        <strain evidence="1">Urdbean</strain>
    </source>
</reference>
<dbReference type="Proteomes" id="UP001374535">
    <property type="component" value="Chromosome 6"/>
</dbReference>
<protein>
    <submittedName>
        <fullName evidence="1">Uncharacterized protein</fullName>
    </submittedName>
</protein>
<dbReference type="EMBL" id="CP144695">
    <property type="protein sequence ID" value="WVZ07752.1"/>
    <property type="molecule type" value="Genomic_DNA"/>
</dbReference>